<comment type="caution">
    <text evidence="1">The sequence shown here is derived from an EMBL/GenBank/DDBJ whole genome shotgun (WGS) entry which is preliminary data.</text>
</comment>
<proteinExistence type="predicted"/>
<dbReference type="EMBL" id="JBHMBW010000018">
    <property type="protein sequence ID" value="MFB9625582.1"/>
    <property type="molecule type" value="Genomic_DNA"/>
</dbReference>
<reference evidence="1 2" key="1">
    <citation type="submission" date="2024-09" db="EMBL/GenBank/DDBJ databases">
        <authorList>
            <person name="Sun Q."/>
            <person name="Mori K."/>
        </authorList>
    </citation>
    <scope>NUCLEOTIDE SEQUENCE [LARGE SCALE GENOMIC DNA]</scope>
    <source>
        <strain evidence="1 2">JCM 3143</strain>
    </source>
</reference>
<protein>
    <submittedName>
        <fullName evidence="1">Uncharacterized protein</fullName>
    </submittedName>
</protein>
<evidence type="ECO:0000313" key="1">
    <source>
        <dbReference type="EMBL" id="MFB9625582.1"/>
    </source>
</evidence>
<organism evidence="1 2">
    <name type="scientific">Nonomuraea helvata</name>
    <dbReference type="NCBI Taxonomy" id="37484"/>
    <lineage>
        <taxon>Bacteria</taxon>
        <taxon>Bacillati</taxon>
        <taxon>Actinomycetota</taxon>
        <taxon>Actinomycetes</taxon>
        <taxon>Streptosporangiales</taxon>
        <taxon>Streptosporangiaceae</taxon>
        <taxon>Nonomuraea</taxon>
    </lineage>
</organism>
<keyword evidence="2" id="KW-1185">Reference proteome</keyword>
<name>A0ABV5S1M8_9ACTN</name>
<dbReference type="RefSeq" id="WP_378520849.1">
    <property type="nucleotide sequence ID" value="NZ_JBHMBW010000018.1"/>
</dbReference>
<evidence type="ECO:0000313" key="2">
    <source>
        <dbReference type="Proteomes" id="UP001589532"/>
    </source>
</evidence>
<accession>A0ABV5S1M8</accession>
<gene>
    <name evidence="1" type="ORF">ACFFSA_21070</name>
</gene>
<sequence>MFIQTGVAVALAATMMSSGLPDGMLFMESHPPPKQGWDTFEVTDSKALPLQLNPCFYRHRRDGGRLETRAALHSSEAEKNYEQLVVYKDVRYAERAMRLLRADLRRCADVGKGARRYRYFSKPLGVGDDGLRAGGRFYEGGEQAVAVRRGAAVYIVGETAWPSKSLPIARFRGLIDQAQRMTVKICELPEAAC</sequence>
<dbReference type="Proteomes" id="UP001589532">
    <property type="component" value="Unassembled WGS sequence"/>
</dbReference>